<dbReference type="Proteomes" id="UP000033608">
    <property type="component" value="Unassembled WGS sequence"/>
</dbReference>
<reference evidence="1 3" key="1">
    <citation type="submission" date="2015-03" db="EMBL/GenBank/DDBJ databases">
        <authorList>
            <person name="Hassan Y.I."/>
            <person name="Lepp D."/>
            <person name="Zhou T."/>
        </authorList>
    </citation>
    <scope>NUCLEOTIDE SEQUENCE [LARGE SCALE GENOMIC DNA]</scope>
    <source>
        <strain evidence="1 3">DSM 17137</strain>
    </source>
</reference>
<keyword evidence="3" id="KW-1185">Reference proteome</keyword>
<accession>A0A0F5LAP3</accession>
<dbReference type="Proteomes" id="UP000184533">
    <property type="component" value="Unassembled WGS sequence"/>
</dbReference>
<protein>
    <submittedName>
        <fullName evidence="1">Uncharacterized protein</fullName>
    </submittedName>
</protein>
<proteinExistence type="predicted"/>
<evidence type="ECO:0000313" key="2">
    <source>
        <dbReference type="EMBL" id="SHF32254.1"/>
    </source>
</evidence>
<dbReference type="EMBL" id="LAJF01000112">
    <property type="protein sequence ID" value="KKB79413.1"/>
    <property type="molecule type" value="Genomic_DNA"/>
</dbReference>
<evidence type="ECO:0000313" key="3">
    <source>
        <dbReference type="Proteomes" id="UP000033608"/>
    </source>
</evidence>
<evidence type="ECO:0000313" key="4">
    <source>
        <dbReference type="Proteomes" id="UP000184533"/>
    </source>
</evidence>
<organism evidence="1 3">
    <name type="scientific">Devosia limi DSM 17137</name>
    <dbReference type="NCBI Taxonomy" id="1121477"/>
    <lineage>
        <taxon>Bacteria</taxon>
        <taxon>Pseudomonadati</taxon>
        <taxon>Pseudomonadota</taxon>
        <taxon>Alphaproteobacteria</taxon>
        <taxon>Hyphomicrobiales</taxon>
        <taxon>Devosiaceae</taxon>
        <taxon>Devosia</taxon>
    </lineage>
</organism>
<gene>
    <name evidence="2" type="ORF">SAMN02745223_02348</name>
    <name evidence="1" type="ORF">VW29_17795</name>
</gene>
<dbReference type="STRING" id="1121477.SAMN02745223_02348"/>
<dbReference type="OrthoDB" id="9803878at2"/>
<name>A0A0F5LAP3_9HYPH</name>
<reference evidence="2 4" key="2">
    <citation type="submission" date="2016-11" db="EMBL/GenBank/DDBJ databases">
        <authorList>
            <person name="Jaros S."/>
            <person name="Januszkiewicz K."/>
            <person name="Wedrychowicz H."/>
        </authorList>
    </citation>
    <scope>NUCLEOTIDE SEQUENCE [LARGE SCALE GENOMIC DNA]</scope>
    <source>
        <strain evidence="2 4">DSM 17137</strain>
    </source>
</reference>
<dbReference type="EMBL" id="FQVC01000006">
    <property type="protein sequence ID" value="SHF32254.1"/>
    <property type="molecule type" value="Genomic_DNA"/>
</dbReference>
<sequence>MIAGEDEPLEIVNLVTRRTHPHEPILLENYVLRADLKAPISAFVENHDHQRYHTCLNDFTPVDAYFGAAADIIEQREGKGSNARLSSLGACSTARSPHNINSTTRLALR</sequence>
<dbReference type="PATRIC" id="fig|1121477.3.peg.310"/>
<evidence type="ECO:0000313" key="1">
    <source>
        <dbReference type="EMBL" id="KKB79413.1"/>
    </source>
</evidence>
<dbReference type="AlphaFoldDB" id="A0A0F5LAP3"/>